<keyword evidence="1" id="KW-1133">Transmembrane helix</keyword>
<gene>
    <name evidence="2" type="ORF">JK636_18855</name>
</gene>
<keyword evidence="1" id="KW-0472">Membrane</keyword>
<reference evidence="2 3" key="1">
    <citation type="submission" date="2021-01" db="EMBL/GenBank/DDBJ databases">
        <title>Genome public.</title>
        <authorList>
            <person name="Liu C."/>
            <person name="Sun Q."/>
        </authorList>
    </citation>
    <scope>NUCLEOTIDE SEQUENCE [LARGE SCALE GENOMIC DNA]</scope>
    <source>
        <strain evidence="2 3">YIM B02515</strain>
    </source>
</reference>
<protein>
    <submittedName>
        <fullName evidence="2">Uncharacterized protein</fullName>
    </submittedName>
</protein>
<accession>A0ABS1TEG7</accession>
<proteinExistence type="predicted"/>
<evidence type="ECO:0000256" key="1">
    <source>
        <dbReference type="SAM" id="Phobius"/>
    </source>
</evidence>
<organism evidence="2 3">
    <name type="scientific">Clostridium rhizosphaerae</name>
    <dbReference type="NCBI Taxonomy" id="2803861"/>
    <lineage>
        <taxon>Bacteria</taxon>
        <taxon>Bacillati</taxon>
        <taxon>Bacillota</taxon>
        <taxon>Clostridia</taxon>
        <taxon>Eubacteriales</taxon>
        <taxon>Clostridiaceae</taxon>
        <taxon>Clostridium</taxon>
    </lineage>
</organism>
<keyword evidence="3" id="KW-1185">Reference proteome</keyword>
<evidence type="ECO:0000313" key="2">
    <source>
        <dbReference type="EMBL" id="MBL4937769.1"/>
    </source>
</evidence>
<name>A0ABS1TEG7_9CLOT</name>
<sequence>MKGNFVNNMENKLIKKMVVYIIRLAVIFTFIVIILLAILNPNRGSFNSMVFENIRTVTNNSEIINQIREVNLKDYRDDYHPLVKRRNYFVFSIYDVHINNTKTYHIIGFLECFKLLS</sequence>
<comment type="caution">
    <text evidence="2">The sequence shown here is derived from an EMBL/GenBank/DDBJ whole genome shotgun (WGS) entry which is preliminary data.</text>
</comment>
<evidence type="ECO:0000313" key="3">
    <source>
        <dbReference type="Proteomes" id="UP000632377"/>
    </source>
</evidence>
<dbReference type="Proteomes" id="UP000632377">
    <property type="component" value="Unassembled WGS sequence"/>
</dbReference>
<feature type="transmembrane region" description="Helical" evidence="1">
    <location>
        <begin position="20"/>
        <end position="39"/>
    </location>
</feature>
<keyword evidence="1" id="KW-0812">Transmembrane</keyword>
<dbReference type="EMBL" id="JAESWC010000018">
    <property type="protein sequence ID" value="MBL4937769.1"/>
    <property type="molecule type" value="Genomic_DNA"/>
</dbReference>
<dbReference type="RefSeq" id="WP_202750519.1">
    <property type="nucleotide sequence ID" value="NZ_JAESWC010000018.1"/>
</dbReference>